<gene>
    <name evidence="3" type="ORF">BK809_0003286</name>
</gene>
<evidence type="ECO:0000256" key="2">
    <source>
        <dbReference type="SAM" id="Phobius"/>
    </source>
</evidence>
<reference evidence="3 4" key="1">
    <citation type="submission" date="2017-01" db="EMBL/GenBank/DDBJ databases">
        <title>Draft genome sequence of Diplodia seriata F98.1, a fungal species involved in grapevine trunk diseases.</title>
        <authorList>
            <person name="Robert-Siegwald G."/>
            <person name="Vallet J."/>
            <person name="Abou-Mansour E."/>
            <person name="Xu J."/>
            <person name="Rey P."/>
            <person name="Bertsch C."/>
            <person name="Rego C."/>
            <person name="Larignon P."/>
            <person name="Fontaine F."/>
            <person name="Lebrun M.-H."/>
        </authorList>
    </citation>
    <scope>NUCLEOTIDE SEQUENCE [LARGE SCALE GENOMIC DNA]</scope>
    <source>
        <strain evidence="3 4">F98.1</strain>
    </source>
</reference>
<sequence>MSSSAEPNIGELTTTFTPASSECFSSLFFARESGKTGINLGFPGTSRSTCLPPDFDWAATRYYSPGLCPSAYSYACSYTTDDVTVATCCPSGWDCRPDRGPNIVLGCITTFAESTNLAIGSYSMNSPTIITGTTTMPIVSGDRAFAFGPIVRRASTDLTWPPATTPASTSLPSSSLSSASTTTGASLATAAVSESPGLSIGAKAGIGVGAAVGGVVVIAALIGAIMLRRKRRRSVASLADVRPEESPQELQGTSLQELPGNRPECKKASEKSAGHASELSA</sequence>
<accession>A0A1S8BF22</accession>
<feature type="region of interest" description="Disordered" evidence="1">
    <location>
        <begin position="158"/>
        <end position="179"/>
    </location>
</feature>
<dbReference type="OrthoDB" id="3939462at2759"/>
<proteinExistence type="predicted"/>
<evidence type="ECO:0000256" key="1">
    <source>
        <dbReference type="SAM" id="MobiDB-lite"/>
    </source>
</evidence>
<feature type="transmembrane region" description="Helical" evidence="2">
    <location>
        <begin position="204"/>
        <end position="227"/>
    </location>
</feature>
<feature type="compositionally biased region" description="Basic and acidic residues" evidence="1">
    <location>
        <begin position="263"/>
        <end position="273"/>
    </location>
</feature>
<protein>
    <submittedName>
        <fullName evidence="3">Uncharacterized protein</fullName>
    </submittedName>
</protein>
<name>A0A1S8BF22_9PEZI</name>
<keyword evidence="2" id="KW-1133">Transmembrane helix</keyword>
<dbReference type="EMBL" id="MSZU01000080">
    <property type="protein sequence ID" value="OMP86117.1"/>
    <property type="molecule type" value="Genomic_DNA"/>
</dbReference>
<keyword evidence="2" id="KW-0812">Transmembrane</keyword>
<keyword evidence="2" id="KW-0472">Membrane</keyword>
<comment type="caution">
    <text evidence="3">The sequence shown here is derived from an EMBL/GenBank/DDBJ whole genome shotgun (WGS) entry which is preliminary data.</text>
</comment>
<feature type="region of interest" description="Disordered" evidence="1">
    <location>
        <begin position="238"/>
        <end position="281"/>
    </location>
</feature>
<evidence type="ECO:0000313" key="4">
    <source>
        <dbReference type="Proteomes" id="UP000190776"/>
    </source>
</evidence>
<evidence type="ECO:0000313" key="3">
    <source>
        <dbReference type="EMBL" id="OMP86117.1"/>
    </source>
</evidence>
<dbReference type="Proteomes" id="UP000190776">
    <property type="component" value="Unassembled WGS sequence"/>
</dbReference>
<organism evidence="3 4">
    <name type="scientific">Diplodia seriata</name>
    <dbReference type="NCBI Taxonomy" id="420778"/>
    <lineage>
        <taxon>Eukaryota</taxon>
        <taxon>Fungi</taxon>
        <taxon>Dikarya</taxon>
        <taxon>Ascomycota</taxon>
        <taxon>Pezizomycotina</taxon>
        <taxon>Dothideomycetes</taxon>
        <taxon>Dothideomycetes incertae sedis</taxon>
        <taxon>Botryosphaeriales</taxon>
        <taxon>Botryosphaeriaceae</taxon>
        <taxon>Diplodia</taxon>
    </lineage>
</organism>
<dbReference type="AlphaFoldDB" id="A0A1S8BF22"/>